<feature type="region of interest" description="Disordered" evidence="1">
    <location>
        <begin position="305"/>
        <end position="346"/>
    </location>
</feature>
<dbReference type="OrthoDB" id="5378435at2759"/>
<evidence type="ECO:0000313" key="3">
    <source>
        <dbReference type="Proteomes" id="UP000034947"/>
    </source>
</evidence>
<proteinExistence type="predicted"/>
<feature type="compositionally biased region" description="Acidic residues" evidence="1">
    <location>
        <begin position="316"/>
        <end position="332"/>
    </location>
</feature>
<dbReference type="AlphaFoldDB" id="A0A0F8TYE7"/>
<protein>
    <submittedName>
        <fullName evidence="2">Uncharacterized protein</fullName>
    </submittedName>
</protein>
<feature type="compositionally biased region" description="Polar residues" evidence="1">
    <location>
        <begin position="238"/>
        <end position="250"/>
    </location>
</feature>
<gene>
    <name evidence="2" type="ORF">AOCH_005834</name>
</gene>
<dbReference type="Proteomes" id="UP000034947">
    <property type="component" value="Unassembled WGS sequence"/>
</dbReference>
<name>A0A0F8TYE7_9EURO</name>
<feature type="region of interest" description="Disordered" evidence="1">
    <location>
        <begin position="38"/>
        <end position="67"/>
    </location>
</feature>
<dbReference type="VEuPathDB" id="FungiDB:P175DRAFT_084157"/>
<keyword evidence="3" id="KW-1185">Reference proteome</keyword>
<feature type="region of interest" description="Disordered" evidence="1">
    <location>
        <begin position="229"/>
        <end position="271"/>
    </location>
</feature>
<evidence type="ECO:0000313" key="2">
    <source>
        <dbReference type="EMBL" id="KKK12368.1"/>
    </source>
</evidence>
<accession>A0A0F8TYE7</accession>
<sequence length="388" mass="43000">MADCWQPEAAFQGPQWMQNNQTCVRPSTFRDLMYAFPKPRQTGRITKPRSAGNSPSSAGRRRTSTMPYSSPMYQQLSAQEYQTALNAALLASTLERGRRARPISWHPVSREPEYITPQYYPPCTTTTHGLPVMQICPSQQLQTTPPPCSNEGMMQAFVPSEIHMPQQAFPITTTQPQLPMQDMSFLQVDNSQAEGVSWEGPASGFPAFVQPTSEDWAFDMMSMHQSIPSVGAPGSHYESVSSSGHLTEPSTPDFLPIQQFGDASDSQSVPVLGKQKHEDELVGMGLYTDPDTFLEGSLNGLNGKGLKLEETFTPSSDDEGDDNDAEGDQDEPNEMHAPQKQPTKPAESMMHKSFFFDDGDDFQQRSIAESRHSFNIGATCMNYGYGWV</sequence>
<evidence type="ECO:0000256" key="1">
    <source>
        <dbReference type="SAM" id="MobiDB-lite"/>
    </source>
</evidence>
<organism evidence="2 3">
    <name type="scientific">Aspergillus ochraceoroseus</name>
    <dbReference type="NCBI Taxonomy" id="138278"/>
    <lineage>
        <taxon>Eukaryota</taxon>
        <taxon>Fungi</taxon>
        <taxon>Dikarya</taxon>
        <taxon>Ascomycota</taxon>
        <taxon>Pezizomycotina</taxon>
        <taxon>Eurotiomycetes</taxon>
        <taxon>Eurotiomycetidae</taxon>
        <taxon>Eurotiales</taxon>
        <taxon>Aspergillaceae</taxon>
        <taxon>Aspergillus</taxon>
        <taxon>Aspergillus subgen. Nidulantes</taxon>
    </lineage>
</organism>
<reference evidence="2 3" key="1">
    <citation type="submission" date="2015-02" db="EMBL/GenBank/DDBJ databases">
        <title>Draft Genome Sequences of Two Closely-Related Aflatoxigenic Aspergillus Species Obtained from the Cote d'Ivoire.</title>
        <authorList>
            <person name="Moore G.G."/>
            <person name="Beltz S.B."/>
            <person name="Mack B.M."/>
        </authorList>
    </citation>
    <scope>NUCLEOTIDE SEQUENCE [LARGE SCALE GENOMIC DNA]</scope>
    <source>
        <strain evidence="2 3">SRRC1432</strain>
    </source>
</reference>
<dbReference type="EMBL" id="JYKN01003478">
    <property type="protein sequence ID" value="KKK12368.1"/>
    <property type="molecule type" value="Genomic_DNA"/>
</dbReference>
<comment type="caution">
    <text evidence="2">The sequence shown here is derived from an EMBL/GenBank/DDBJ whole genome shotgun (WGS) entry which is preliminary data.</text>
</comment>